<dbReference type="InterPro" id="IPR003594">
    <property type="entry name" value="HATPase_dom"/>
</dbReference>
<dbReference type="InterPro" id="IPR003661">
    <property type="entry name" value="HisK_dim/P_dom"/>
</dbReference>
<feature type="transmembrane region" description="Helical" evidence="12">
    <location>
        <begin position="20"/>
        <end position="39"/>
    </location>
</feature>
<feature type="modified residue" description="4-aspartylphosphate" evidence="11">
    <location>
        <position position="828"/>
    </location>
</feature>
<evidence type="ECO:0000256" key="3">
    <source>
        <dbReference type="ARBA" id="ARBA00012438"/>
    </source>
</evidence>
<evidence type="ECO:0000256" key="9">
    <source>
        <dbReference type="ARBA" id="ARBA00022989"/>
    </source>
</evidence>
<dbReference type="CDD" id="cd12915">
    <property type="entry name" value="PDC2_DGC_like"/>
    <property type="match status" value="1"/>
</dbReference>
<keyword evidence="9 12" id="KW-1133">Transmembrane helix</keyword>
<keyword evidence="17" id="KW-1185">Reference proteome</keyword>
<evidence type="ECO:0000256" key="1">
    <source>
        <dbReference type="ARBA" id="ARBA00000085"/>
    </source>
</evidence>
<evidence type="ECO:0000256" key="10">
    <source>
        <dbReference type="ARBA" id="ARBA00023136"/>
    </source>
</evidence>
<dbReference type="InterPro" id="IPR003018">
    <property type="entry name" value="GAF"/>
</dbReference>
<dbReference type="SUPFAM" id="SSF55781">
    <property type="entry name" value="GAF domain-like"/>
    <property type="match status" value="1"/>
</dbReference>
<protein>
    <recommendedName>
        <fullName evidence="3">histidine kinase</fullName>
        <ecNumber evidence="3">2.7.13.3</ecNumber>
    </recommendedName>
</protein>
<dbReference type="InterPro" id="IPR036097">
    <property type="entry name" value="HisK_dim/P_sf"/>
</dbReference>
<evidence type="ECO:0000256" key="4">
    <source>
        <dbReference type="ARBA" id="ARBA00022475"/>
    </source>
</evidence>
<dbReference type="SMART" id="SM00388">
    <property type="entry name" value="HisKA"/>
    <property type="match status" value="1"/>
</dbReference>
<dbReference type="Pfam" id="PF02743">
    <property type="entry name" value="dCache_1"/>
    <property type="match status" value="1"/>
</dbReference>
<dbReference type="InterPro" id="IPR033479">
    <property type="entry name" value="dCache_1"/>
</dbReference>
<evidence type="ECO:0000256" key="12">
    <source>
        <dbReference type="SAM" id="Phobius"/>
    </source>
</evidence>
<evidence type="ECO:0000313" key="16">
    <source>
        <dbReference type="EMBL" id="URI06459.1"/>
    </source>
</evidence>
<dbReference type="EC" id="2.7.13.3" evidence="3"/>
<feature type="domain" description="HAMP" evidence="15">
    <location>
        <begin position="308"/>
        <end position="360"/>
    </location>
</feature>
<evidence type="ECO:0000313" key="17">
    <source>
        <dbReference type="Proteomes" id="UP001056201"/>
    </source>
</evidence>
<dbReference type="SMART" id="SM00448">
    <property type="entry name" value="REC"/>
    <property type="match status" value="1"/>
</dbReference>
<dbReference type="CDD" id="cd00075">
    <property type="entry name" value="HATPase"/>
    <property type="match status" value="1"/>
</dbReference>
<dbReference type="Gene3D" id="3.40.50.2300">
    <property type="match status" value="1"/>
</dbReference>
<dbReference type="SUPFAM" id="SSF52172">
    <property type="entry name" value="CheY-like"/>
    <property type="match status" value="1"/>
</dbReference>
<dbReference type="InterPro" id="IPR004358">
    <property type="entry name" value="Sig_transdc_His_kin-like_C"/>
</dbReference>
<dbReference type="CDD" id="cd06225">
    <property type="entry name" value="HAMP"/>
    <property type="match status" value="1"/>
</dbReference>
<dbReference type="CDD" id="cd12914">
    <property type="entry name" value="PDC1_DGC_like"/>
    <property type="match status" value="1"/>
</dbReference>
<dbReference type="Gene3D" id="1.10.287.130">
    <property type="match status" value="1"/>
</dbReference>
<evidence type="ECO:0000259" key="15">
    <source>
        <dbReference type="PROSITE" id="PS50885"/>
    </source>
</evidence>
<dbReference type="GO" id="GO:0005524">
    <property type="term" value="F:ATP binding"/>
    <property type="evidence" value="ECO:0007669"/>
    <property type="project" value="UniProtKB-KW"/>
</dbReference>
<dbReference type="Pfam" id="PF00672">
    <property type="entry name" value="HAMP"/>
    <property type="match status" value="1"/>
</dbReference>
<accession>A0ABY4S259</accession>
<dbReference type="PANTHER" id="PTHR43047">
    <property type="entry name" value="TWO-COMPONENT HISTIDINE PROTEIN KINASE"/>
    <property type="match status" value="1"/>
</dbReference>
<keyword evidence="4" id="KW-1003">Cell membrane</keyword>
<feature type="transmembrane region" description="Helical" evidence="12">
    <location>
        <begin position="288"/>
        <end position="307"/>
    </location>
</feature>
<keyword evidence="10 12" id="KW-0472">Membrane</keyword>
<dbReference type="PRINTS" id="PR00344">
    <property type="entry name" value="BCTRLSENSOR"/>
</dbReference>
<dbReference type="Proteomes" id="UP001056201">
    <property type="component" value="Chromosome 1"/>
</dbReference>
<evidence type="ECO:0000256" key="11">
    <source>
        <dbReference type="PROSITE-ProRule" id="PRU00169"/>
    </source>
</evidence>
<dbReference type="PANTHER" id="PTHR43047:SF72">
    <property type="entry name" value="OSMOSENSING HISTIDINE PROTEIN KINASE SLN1"/>
    <property type="match status" value="1"/>
</dbReference>
<dbReference type="SUPFAM" id="SSF47384">
    <property type="entry name" value="Homodimeric domain of signal transducing histidine kinase"/>
    <property type="match status" value="1"/>
</dbReference>
<dbReference type="InterPro" id="IPR036890">
    <property type="entry name" value="HATPase_C_sf"/>
</dbReference>
<name>A0ABY4S259_AQUTE</name>
<feature type="domain" description="Response regulatory" evidence="14">
    <location>
        <begin position="778"/>
        <end position="895"/>
    </location>
</feature>
<proteinExistence type="predicted"/>
<evidence type="ECO:0000259" key="13">
    <source>
        <dbReference type="PROSITE" id="PS50109"/>
    </source>
</evidence>
<dbReference type="CDD" id="cd00082">
    <property type="entry name" value="HisKA"/>
    <property type="match status" value="1"/>
</dbReference>
<dbReference type="Pfam" id="PF13185">
    <property type="entry name" value="GAF_2"/>
    <property type="match status" value="1"/>
</dbReference>
<feature type="domain" description="Histidine kinase" evidence="13">
    <location>
        <begin position="537"/>
        <end position="756"/>
    </location>
</feature>
<keyword evidence="16" id="KW-0067">ATP-binding</keyword>
<dbReference type="Pfam" id="PF00072">
    <property type="entry name" value="Response_reg"/>
    <property type="match status" value="1"/>
</dbReference>
<dbReference type="RefSeq" id="WP_250194722.1">
    <property type="nucleotide sequence ID" value="NZ_CP097635.1"/>
</dbReference>
<keyword evidence="16" id="KW-0547">Nucleotide-binding</keyword>
<dbReference type="PROSITE" id="PS50109">
    <property type="entry name" value="HIS_KIN"/>
    <property type="match status" value="1"/>
</dbReference>
<comment type="catalytic activity">
    <reaction evidence="1">
        <text>ATP + protein L-histidine = ADP + protein N-phospho-L-histidine.</text>
        <dbReference type="EC" id="2.7.13.3"/>
    </reaction>
</comment>
<dbReference type="SMART" id="SM00387">
    <property type="entry name" value="HATPase_c"/>
    <property type="match status" value="1"/>
</dbReference>
<keyword evidence="6" id="KW-0808">Transferase</keyword>
<dbReference type="Gene3D" id="6.10.340.10">
    <property type="match status" value="1"/>
</dbReference>
<evidence type="ECO:0000256" key="2">
    <source>
        <dbReference type="ARBA" id="ARBA00004651"/>
    </source>
</evidence>
<keyword evidence="8" id="KW-0418">Kinase</keyword>
<keyword evidence="5 11" id="KW-0597">Phosphoprotein</keyword>
<dbReference type="Gene3D" id="3.30.450.40">
    <property type="match status" value="1"/>
</dbReference>
<evidence type="ECO:0000256" key="7">
    <source>
        <dbReference type="ARBA" id="ARBA00022692"/>
    </source>
</evidence>
<dbReference type="SMART" id="SM00304">
    <property type="entry name" value="HAMP"/>
    <property type="match status" value="1"/>
</dbReference>
<dbReference type="Gene3D" id="3.30.450.20">
    <property type="entry name" value="PAS domain"/>
    <property type="match status" value="1"/>
</dbReference>
<dbReference type="PROSITE" id="PS50110">
    <property type="entry name" value="RESPONSE_REGULATORY"/>
    <property type="match status" value="1"/>
</dbReference>
<keyword evidence="7 12" id="KW-0812">Transmembrane</keyword>
<comment type="subcellular location">
    <subcellularLocation>
        <location evidence="2">Cell membrane</location>
        <topology evidence="2">Multi-pass membrane protein</topology>
    </subcellularLocation>
</comment>
<dbReference type="InterPro" id="IPR029016">
    <property type="entry name" value="GAF-like_dom_sf"/>
</dbReference>
<dbReference type="Pfam" id="PF00512">
    <property type="entry name" value="HisKA"/>
    <property type="match status" value="1"/>
</dbReference>
<dbReference type="PROSITE" id="PS50885">
    <property type="entry name" value="HAMP"/>
    <property type="match status" value="1"/>
</dbReference>
<evidence type="ECO:0000256" key="6">
    <source>
        <dbReference type="ARBA" id="ARBA00022679"/>
    </source>
</evidence>
<dbReference type="InterPro" id="IPR005467">
    <property type="entry name" value="His_kinase_dom"/>
</dbReference>
<sequence>MVVPSVPARGPRHRYLQSRLGLIVLAVALPLLVLLALSIRDARSKAEERSYAMLKQRADQVAARATDMLEKAEHLLNFMASRQRLRLLDVDACTTLMAGVAGGHSAYTNIGLFDAAGRAVCTSTANRSRTHFADLVWFREGLKADGPWLSDPLRGPISGRWVIYMTTPVYGEAGLKMGLLAVSLDLQPLVDAMAPLNTEPGHSVVLRKDRRLYVVRHPEPERWVGQPLPPSLLAPARLSGAPVQVAVGVDGLPRAFAITALPKFGLEAAAGMPAAQVYAEANAEAWRGLGAAALAIGLGLAAALFAARRVTRALNSVADTARQLQAGATDVRADEGLPGEFGEVATEFNRLMDRNQERATQLLQSQRRAERLRRFYETLSAIGQAIARQASPQALYEEVCRACRSTGLARQAWISLRQPGGPAAVGDAAAESDLAPWGGRPAAATARALAERRAVTEQASGCLPVAAVPFLVDDEVVGVLTLLGPDDDAFDDDMATLLAELGRELSFGLELDRHKQARAALAAAEAANRAKTTFLSHVSHELRTPLNAVLGFAQLGRAAHAEGRHEPVDGYLAHVLSAGGQLRSLIDDLMDVSRIESGEMSIEMADVDVVAKMAHIAQLNGPLAAERDVSFHMDFAPGGRLPMRSDPLRLRQVLMNLVSNAIKYNRPGGHVTLEARREGNTVRLQVRDNGHGMSDSQLDTLFQAFNRMGREKTSIEGTGIGLFITKRLVELLGGSLQVQSREGVGTTVTVTLPYVAPTAARAVAPRAEPVDPDALVGRVLYIEDNPVNATLVEHFFQRHPQVQLSLAETGQQGLALARSLQPDLVLLDMQLPDMTGLQVIARLRADRSTAALRVVALSANAMPQDVDAALRAGVEAYWAKPIDFAQLHEGVARVLAEQRALVRGELDLPLPVDREAR</sequence>
<dbReference type="InterPro" id="IPR011006">
    <property type="entry name" value="CheY-like_superfamily"/>
</dbReference>
<dbReference type="Gene3D" id="3.30.565.10">
    <property type="entry name" value="Histidine kinase-like ATPase, C-terminal domain"/>
    <property type="match status" value="1"/>
</dbReference>
<dbReference type="SUPFAM" id="SSF55874">
    <property type="entry name" value="ATPase domain of HSP90 chaperone/DNA topoisomerase II/histidine kinase"/>
    <property type="match status" value="1"/>
</dbReference>
<gene>
    <name evidence="16" type="ORF">MW290_11120</name>
</gene>
<dbReference type="InterPro" id="IPR003660">
    <property type="entry name" value="HAMP_dom"/>
</dbReference>
<evidence type="ECO:0000256" key="8">
    <source>
        <dbReference type="ARBA" id="ARBA00022777"/>
    </source>
</evidence>
<evidence type="ECO:0000256" key="5">
    <source>
        <dbReference type="ARBA" id="ARBA00022553"/>
    </source>
</evidence>
<dbReference type="Pfam" id="PF02518">
    <property type="entry name" value="HATPase_c"/>
    <property type="match status" value="1"/>
</dbReference>
<dbReference type="InterPro" id="IPR001789">
    <property type="entry name" value="Sig_transdc_resp-reg_receiver"/>
</dbReference>
<reference evidence="16" key="1">
    <citation type="submission" date="2022-05" db="EMBL/GenBank/DDBJ databases">
        <title>An RpoN-dependent PEP-CTERM gene is involved in floc formation of an Aquincola tertiaricarbonis strain.</title>
        <authorList>
            <person name="Qiu D."/>
            <person name="Xia M."/>
        </authorList>
    </citation>
    <scope>NUCLEOTIDE SEQUENCE</scope>
    <source>
        <strain evidence="16">RN12</strain>
    </source>
</reference>
<dbReference type="EMBL" id="CP097635">
    <property type="protein sequence ID" value="URI06459.1"/>
    <property type="molecule type" value="Genomic_DNA"/>
</dbReference>
<organism evidence="16 17">
    <name type="scientific">Aquincola tertiaricarbonis</name>
    <dbReference type="NCBI Taxonomy" id="391953"/>
    <lineage>
        <taxon>Bacteria</taxon>
        <taxon>Pseudomonadati</taxon>
        <taxon>Pseudomonadota</taxon>
        <taxon>Betaproteobacteria</taxon>
        <taxon>Burkholderiales</taxon>
        <taxon>Sphaerotilaceae</taxon>
        <taxon>Aquincola</taxon>
    </lineage>
</organism>
<evidence type="ECO:0000259" key="14">
    <source>
        <dbReference type="PROSITE" id="PS50110"/>
    </source>
</evidence>